<evidence type="ECO:0000313" key="3">
    <source>
        <dbReference type="Proteomes" id="UP000269689"/>
    </source>
</evidence>
<keyword evidence="2" id="KW-0808">Transferase</keyword>
<reference evidence="2 3" key="1">
    <citation type="submission" date="2018-11" db="EMBL/GenBank/DDBJ databases">
        <title>Genomic Encyclopedia of Type Strains, Phase IV (KMG-IV): sequencing the most valuable type-strain genomes for metagenomic binning, comparative biology and taxonomic classification.</title>
        <authorList>
            <person name="Goeker M."/>
        </authorList>
    </citation>
    <scope>NUCLEOTIDE SEQUENCE [LARGE SCALE GENOMIC DNA]</scope>
    <source>
        <strain evidence="2 3">DSM 104731</strain>
    </source>
</reference>
<gene>
    <name evidence="2" type="ORF">EDD53_2403</name>
</gene>
<dbReference type="InterPro" id="IPR002575">
    <property type="entry name" value="Aminoglycoside_PTrfase"/>
</dbReference>
<comment type="caution">
    <text evidence="2">The sequence shown here is derived from an EMBL/GenBank/DDBJ whole genome shotgun (WGS) entry which is preliminary data.</text>
</comment>
<evidence type="ECO:0000313" key="2">
    <source>
        <dbReference type="EMBL" id="RPE64643.1"/>
    </source>
</evidence>
<evidence type="ECO:0000259" key="1">
    <source>
        <dbReference type="Pfam" id="PF01636"/>
    </source>
</evidence>
<dbReference type="AlphaFoldDB" id="A0A3N4U1F9"/>
<protein>
    <submittedName>
        <fullName evidence="2">Phosphotransferase family enzyme</fullName>
    </submittedName>
</protein>
<name>A0A3N4U1F9_9RHOB</name>
<dbReference type="RefSeq" id="WP_123793451.1">
    <property type="nucleotide sequence ID" value="NZ_RKQK01000004.1"/>
</dbReference>
<dbReference type="InterPro" id="IPR011009">
    <property type="entry name" value="Kinase-like_dom_sf"/>
</dbReference>
<dbReference type="Gene3D" id="3.90.1200.10">
    <property type="match status" value="1"/>
</dbReference>
<sequence>MTYDPQTTRLRNTSNDLPTGFAQAVALAGFGTAKTWRRLQGGRSNLVFVGQFYDRQIVFKIFRSERSNPLFPNDVTSEMSALTALESSGFAPRPLQLFHVHGRGCLAYEFIDGEPARSTSQAALKTLASVHQLTPPSAARRVLCDRTSVKQQGFFFLKGDETSRANYLRDTCPTVADVGEVPPSFLHGDPTPANTIHMENRVIFVDWQCPGAGDPIHDLSLALSPAMQLVYGNSNAEKVTASQLLAAYDCPTTTDRYTEFEPLLRWRIAAYCHWKAMRGETVYAAAGLAEFS</sequence>
<proteinExistence type="predicted"/>
<organism evidence="2 3">
    <name type="scientific">Pacificibacter maritimus</name>
    <dbReference type="NCBI Taxonomy" id="762213"/>
    <lineage>
        <taxon>Bacteria</taxon>
        <taxon>Pseudomonadati</taxon>
        <taxon>Pseudomonadota</taxon>
        <taxon>Alphaproteobacteria</taxon>
        <taxon>Rhodobacterales</taxon>
        <taxon>Roseobacteraceae</taxon>
        <taxon>Pacificibacter</taxon>
    </lineage>
</organism>
<keyword evidence="3" id="KW-1185">Reference proteome</keyword>
<dbReference type="OrthoDB" id="7334546at2"/>
<dbReference type="Proteomes" id="UP000269689">
    <property type="component" value="Unassembled WGS sequence"/>
</dbReference>
<dbReference type="EMBL" id="RKQK01000004">
    <property type="protein sequence ID" value="RPE64643.1"/>
    <property type="molecule type" value="Genomic_DNA"/>
</dbReference>
<dbReference type="Pfam" id="PF01636">
    <property type="entry name" value="APH"/>
    <property type="match status" value="1"/>
</dbReference>
<feature type="domain" description="Aminoglycoside phosphotransferase" evidence="1">
    <location>
        <begin position="35"/>
        <end position="226"/>
    </location>
</feature>
<dbReference type="GO" id="GO:0016740">
    <property type="term" value="F:transferase activity"/>
    <property type="evidence" value="ECO:0007669"/>
    <property type="project" value="UniProtKB-KW"/>
</dbReference>
<accession>A0A3N4U1F9</accession>
<dbReference type="SUPFAM" id="SSF56112">
    <property type="entry name" value="Protein kinase-like (PK-like)"/>
    <property type="match status" value="1"/>
</dbReference>